<protein>
    <submittedName>
        <fullName evidence="5">Macrolide ABC transporter ATP-binding protein</fullName>
    </submittedName>
</protein>
<dbReference type="InterPro" id="IPR015854">
    <property type="entry name" value="ABC_transpr_LolD-like"/>
</dbReference>
<organism evidence="5 6">
    <name type="scientific">Candidatus Sungbacteria bacterium RIFCSPLOWO2_12_FULL_41_11</name>
    <dbReference type="NCBI Taxonomy" id="1802286"/>
    <lineage>
        <taxon>Bacteria</taxon>
        <taxon>Candidatus Sungiibacteriota</taxon>
    </lineage>
</organism>
<dbReference type="SMART" id="SM00382">
    <property type="entry name" value="AAA"/>
    <property type="match status" value="1"/>
</dbReference>
<evidence type="ECO:0000259" key="4">
    <source>
        <dbReference type="PROSITE" id="PS50893"/>
    </source>
</evidence>
<dbReference type="GO" id="GO:0016887">
    <property type="term" value="F:ATP hydrolysis activity"/>
    <property type="evidence" value="ECO:0007669"/>
    <property type="project" value="InterPro"/>
</dbReference>
<dbReference type="Pfam" id="PF00005">
    <property type="entry name" value="ABC_tran"/>
    <property type="match status" value="1"/>
</dbReference>
<gene>
    <name evidence="5" type="ORF">A3G49_06105</name>
</gene>
<dbReference type="Proteomes" id="UP000177171">
    <property type="component" value="Unassembled WGS sequence"/>
</dbReference>
<keyword evidence="1" id="KW-0813">Transport</keyword>
<evidence type="ECO:0000256" key="1">
    <source>
        <dbReference type="ARBA" id="ARBA00022448"/>
    </source>
</evidence>
<evidence type="ECO:0000313" key="5">
    <source>
        <dbReference type="EMBL" id="OHA14009.1"/>
    </source>
</evidence>
<feature type="domain" description="ABC transporter" evidence="4">
    <location>
        <begin position="4"/>
        <end position="238"/>
    </location>
</feature>
<keyword evidence="3 5" id="KW-0067">ATP-binding</keyword>
<sequence>MELIEIQDLKKIYGEGEMETSALAGISLKIAKGEFVAVMGPSGSGKSTLLHILGFLDRPTSGLYFFDGKNMLDYSDEELARLRNKKMGFIFQAFNLLPRTSVLENVKLPLIYSDIALTEWNALAESAIEKVGLTHRIHHQPSQLSGGEKQRVAIARALVLNPLVIFADEPTGNLDSKSGGQVMEAIAKLHEDGHTIILITHETYTAAYAQRIIELKDGLIEKVRSVSERHRTFDHQFIK</sequence>
<dbReference type="PROSITE" id="PS50893">
    <property type="entry name" value="ABC_TRANSPORTER_2"/>
    <property type="match status" value="1"/>
</dbReference>
<dbReference type="GO" id="GO:0005524">
    <property type="term" value="F:ATP binding"/>
    <property type="evidence" value="ECO:0007669"/>
    <property type="project" value="UniProtKB-KW"/>
</dbReference>
<dbReference type="AlphaFoldDB" id="A0A1G2LT26"/>
<accession>A0A1G2LT26</accession>
<dbReference type="GO" id="GO:0005886">
    <property type="term" value="C:plasma membrane"/>
    <property type="evidence" value="ECO:0007669"/>
    <property type="project" value="TreeGrafter"/>
</dbReference>
<evidence type="ECO:0000256" key="2">
    <source>
        <dbReference type="ARBA" id="ARBA00022741"/>
    </source>
</evidence>
<dbReference type="InterPro" id="IPR017871">
    <property type="entry name" value="ABC_transporter-like_CS"/>
</dbReference>
<dbReference type="PANTHER" id="PTHR24220:SF86">
    <property type="entry name" value="ABC TRANSPORTER ABCH.1"/>
    <property type="match status" value="1"/>
</dbReference>
<keyword evidence="2" id="KW-0547">Nucleotide-binding</keyword>
<dbReference type="CDD" id="cd03255">
    <property type="entry name" value="ABC_MJ0796_LolCDE_FtsE"/>
    <property type="match status" value="1"/>
</dbReference>
<dbReference type="FunFam" id="3.40.50.300:FF:000032">
    <property type="entry name" value="Export ABC transporter ATP-binding protein"/>
    <property type="match status" value="1"/>
</dbReference>
<dbReference type="PROSITE" id="PS00211">
    <property type="entry name" value="ABC_TRANSPORTER_1"/>
    <property type="match status" value="1"/>
</dbReference>
<name>A0A1G2LT26_9BACT</name>
<dbReference type="GO" id="GO:0098796">
    <property type="term" value="C:membrane protein complex"/>
    <property type="evidence" value="ECO:0007669"/>
    <property type="project" value="UniProtKB-ARBA"/>
</dbReference>
<dbReference type="InterPro" id="IPR027417">
    <property type="entry name" value="P-loop_NTPase"/>
</dbReference>
<evidence type="ECO:0000256" key="3">
    <source>
        <dbReference type="ARBA" id="ARBA00022840"/>
    </source>
</evidence>
<dbReference type="InterPro" id="IPR003593">
    <property type="entry name" value="AAA+_ATPase"/>
</dbReference>
<comment type="caution">
    <text evidence="5">The sequence shown here is derived from an EMBL/GenBank/DDBJ whole genome shotgun (WGS) entry which is preliminary data.</text>
</comment>
<reference evidence="5 6" key="1">
    <citation type="journal article" date="2016" name="Nat. Commun.">
        <title>Thousands of microbial genomes shed light on interconnected biogeochemical processes in an aquifer system.</title>
        <authorList>
            <person name="Anantharaman K."/>
            <person name="Brown C.T."/>
            <person name="Hug L.A."/>
            <person name="Sharon I."/>
            <person name="Castelle C.J."/>
            <person name="Probst A.J."/>
            <person name="Thomas B.C."/>
            <person name="Singh A."/>
            <person name="Wilkins M.J."/>
            <person name="Karaoz U."/>
            <person name="Brodie E.L."/>
            <person name="Williams K.H."/>
            <person name="Hubbard S.S."/>
            <person name="Banfield J.F."/>
        </authorList>
    </citation>
    <scope>NUCLEOTIDE SEQUENCE [LARGE SCALE GENOMIC DNA]</scope>
</reference>
<dbReference type="InterPro" id="IPR017911">
    <property type="entry name" value="MacB-like_ATP-bd"/>
</dbReference>
<dbReference type="PANTHER" id="PTHR24220">
    <property type="entry name" value="IMPORT ATP-BINDING PROTEIN"/>
    <property type="match status" value="1"/>
</dbReference>
<dbReference type="SUPFAM" id="SSF52540">
    <property type="entry name" value="P-loop containing nucleoside triphosphate hydrolases"/>
    <property type="match status" value="1"/>
</dbReference>
<dbReference type="EMBL" id="MHQY01000014">
    <property type="protein sequence ID" value="OHA14009.1"/>
    <property type="molecule type" value="Genomic_DNA"/>
</dbReference>
<dbReference type="InterPro" id="IPR003439">
    <property type="entry name" value="ABC_transporter-like_ATP-bd"/>
</dbReference>
<proteinExistence type="predicted"/>
<evidence type="ECO:0000313" key="6">
    <source>
        <dbReference type="Proteomes" id="UP000177171"/>
    </source>
</evidence>
<dbReference type="GO" id="GO:0022857">
    <property type="term" value="F:transmembrane transporter activity"/>
    <property type="evidence" value="ECO:0007669"/>
    <property type="project" value="TreeGrafter"/>
</dbReference>
<dbReference type="Gene3D" id="3.40.50.300">
    <property type="entry name" value="P-loop containing nucleotide triphosphate hydrolases"/>
    <property type="match status" value="1"/>
</dbReference>